<dbReference type="FunFam" id="1.10.246.130:FF:000001">
    <property type="entry name" value="Gamma-glutamyltransferase 5 isoform 1"/>
    <property type="match status" value="1"/>
</dbReference>
<feature type="binding site" evidence="2">
    <location>
        <position position="97"/>
    </location>
    <ligand>
        <name>L-glutamate</name>
        <dbReference type="ChEBI" id="CHEBI:29985"/>
    </ligand>
</feature>
<feature type="chain" id="PRO_5032357104" description="Glutathione hydrolase" evidence="4">
    <location>
        <begin position="22"/>
        <end position="570"/>
    </location>
</feature>
<dbReference type="Proteomes" id="UP000653305">
    <property type="component" value="Unassembled WGS sequence"/>
</dbReference>
<dbReference type="FunFam" id="3.60.20.40:FF:000001">
    <property type="entry name" value="Gamma-glutamyltranspeptidase 1"/>
    <property type="match status" value="1"/>
</dbReference>
<feature type="binding site" evidence="2">
    <location>
        <position position="409"/>
    </location>
    <ligand>
        <name>L-glutamate</name>
        <dbReference type="ChEBI" id="CHEBI:29985"/>
    </ligand>
</feature>
<evidence type="ECO:0000256" key="4">
    <source>
        <dbReference type="SAM" id="SignalP"/>
    </source>
</evidence>
<dbReference type="NCBIfam" id="TIGR00066">
    <property type="entry name" value="g_glut_trans"/>
    <property type="match status" value="1"/>
</dbReference>
<feature type="signal peptide" evidence="4">
    <location>
        <begin position="1"/>
        <end position="21"/>
    </location>
</feature>
<gene>
    <name evidence="5" type="ORF">PHJA_002174500</name>
</gene>
<feature type="binding site" evidence="2">
    <location>
        <begin position="385"/>
        <end position="387"/>
    </location>
    <ligand>
        <name>L-glutamate</name>
        <dbReference type="ChEBI" id="CHEBI:29985"/>
    </ligand>
</feature>
<dbReference type="SUPFAM" id="SSF56235">
    <property type="entry name" value="N-terminal nucleophile aminohydrolases (Ntn hydrolases)"/>
    <property type="match status" value="1"/>
</dbReference>
<keyword evidence="6" id="KW-1185">Reference proteome</keyword>
<dbReference type="InterPro" id="IPR029055">
    <property type="entry name" value="Ntn_hydrolases_N"/>
</dbReference>
<accession>A0A830CVT7</accession>
<proteinExistence type="predicted"/>
<dbReference type="AlphaFoldDB" id="A0A830CVT7"/>
<dbReference type="GO" id="GO:0006751">
    <property type="term" value="P:glutathione catabolic process"/>
    <property type="evidence" value="ECO:0007669"/>
    <property type="project" value="UniProtKB-UniRule"/>
</dbReference>
<evidence type="ECO:0000256" key="1">
    <source>
        <dbReference type="PIRSR" id="PIRSR600101-1"/>
    </source>
</evidence>
<dbReference type="GO" id="GO:0036374">
    <property type="term" value="F:glutathione hydrolase activity"/>
    <property type="evidence" value="ECO:0007669"/>
    <property type="project" value="UniProtKB-UniRule"/>
</dbReference>
<evidence type="ECO:0000313" key="6">
    <source>
        <dbReference type="Proteomes" id="UP000653305"/>
    </source>
</evidence>
<comment type="catalytic activity">
    <reaction evidence="3">
        <text>an S-substituted glutathione + H2O = an S-substituted L-cysteinylglycine + L-glutamate</text>
        <dbReference type="Rhea" id="RHEA:59468"/>
        <dbReference type="ChEBI" id="CHEBI:15377"/>
        <dbReference type="ChEBI" id="CHEBI:29985"/>
        <dbReference type="ChEBI" id="CHEBI:90779"/>
        <dbReference type="ChEBI" id="CHEBI:143103"/>
        <dbReference type="EC" id="3.4.19.13"/>
    </reaction>
</comment>
<name>A0A830CVT7_9LAMI</name>
<comment type="pathway">
    <text evidence="3">Sulfur metabolism; glutathione metabolism.</text>
</comment>
<comment type="function">
    <text evidence="3">Cleaves the gamma-glutamyl peptide bond of glutathione and glutathione conjugates.</text>
</comment>
<organism evidence="5 6">
    <name type="scientific">Phtheirospermum japonicum</name>
    <dbReference type="NCBI Taxonomy" id="374723"/>
    <lineage>
        <taxon>Eukaryota</taxon>
        <taxon>Viridiplantae</taxon>
        <taxon>Streptophyta</taxon>
        <taxon>Embryophyta</taxon>
        <taxon>Tracheophyta</taxon>
        <taxon>Spermatophyta</taxon>
        <taxon>Magnoliopsida</taxon>
        <taxon>eudicotyledons</taxon>
        <taxon>Gunneridae</taxon>
        <taxon>Pentapetalae</taxon>
        <taxon>asterids</taxon>
        <taxon>lamiids</taxon>
        <taxon>Lamiales</taxon>
        <taxon>Orobanchaceae</taxon>
        <taxon>Orobanchaceae incertae sedis</taxon>
        <taxon>Phtheirospermum</taxon>
    </lineage>
</organism>
<dbReference type="Gene3D" id="3.60.20.40">
    <property type="match status" value="1"/>
</dbReference>
<feature type="binding site" evidence="2">
    <location>
        <begin position="438"/>
        <end position="439"/>
    </location>
    <ligand>
        <name>L-glutamate</name>
        <dbReference type="ChEBI" id="CHEBI:29985"/>
    </ligand>
</feature>
<dbReference type="InterPro" id="IPR000101">
    <property type="entry name" value="GGT_peptidase"/>
</dbReference>
<dbReference type="OrthoDB" id="2015213at2759"/>
<comment type="catalytic activity">
    <reaction evidence="3">
        <text>an N-terminal (5-L-glutamyl)-[peptide] + an alpha-amino acid = 5-L-glutamyl amino acid + an N-terminal L-alpha-aminoacyl-[peptide]</text>
        <dbReference type="Rhea" id="RHEA:23904"/>
        <dbReference type="Rhea" id="RHEA-COMP:9780"/>
        <dbReference type="Rhea" id="RHEA-COMP:9795"/>
        <dbReference type="ChEBI" id="CHEBI:77644"/>
        <dbReference type="ChEBI" id="CHEBI:78597"/>
        <dbReference type="ChEBI" id="CHEBI:78599"/>
        <dbReference type="ChEBI" id="CHEBI:78608"/>
        <dbReference type="EC" id="2.3.2.2"/>
    </reaction>
</comment>
<dbReference type="PRINTS" id="PR01210">
    <property type="entry name" value="GGTRANSPTASE"/>
</dbReference>
<evidence type="ECO:0000256" key="3">
    <source>
        <dbReference type="RuleBase" id="RU368068"/>
    </source>
</evidence>
<reference evidence="5" key="1">
    <citation type="submission" date="2020-07" db="EMBL/GenBank/DDBJ databases">
        <title>Ethylene signaling mediates host invasion by parasitic plants.</title>
        <authorList>
            <person name="Yoshida S."/>
        </authorList>
    </citation>
    <scope>NUCLEOTIDE SEQUENCE</scope>
    <source>
        <strain evidence="5">Okayama</strain>
    </source>
</reference>
<sequence length="570" mass="61117">MSLPVALCLLLLLSSFWPTHQQTPAYVTAKHGVVATDYGQCSAIGRNVLRKGGNAVDAAVAAALCLGVVSSASSGLGGGAFMLLRLANGTTKAFDMRETAPARASKDMYAGDATKKASGPLSIAVPGELAGLELAWKKHGKIQWEKLVGPAARLAKNGFKISPYLHMQMAKTESGIKADEGLRNVFTSNGSLLRPGDVCYNKQLAQTLEKISRDGAIAFYNGPIGQRLVGDVQKAGGILTMKDLQNYRVKVKEPVEFHVMGVDISSMPLPSSGGVALSLILNILAQYGDLHNAPDSSISHREIEALKHMYAVRMNLADPDFVNVTNVVNDMLSKDFAEALRKTISENRTFDIRHYGGRWNQIHDHGTSHISVVDGQRNAVSLTTTINSYFGSTFLSRSTGIILNNEMDDFSIPVKTSGKDVPPPTPANFIVPGKRPLSSMTPTIVVKDGQLKAVVGASGGSYIIAAVAEVLVNYLARGKDPLSCVLAPRQYHQLIPNVVKFENWTVPTGEHFEVPAETRNALTKKGHILQSFAGGSICQFIVQELKNSSPQIGQLIGVSDPRKGGYPAGF</sequence>
<feature type="binding site" evidence="2">
    <location>
        <position position="460"/>
    </location>
    <ligand>
        <name>L-glutamate</name>
        <dbReference type="ChEBI" id="CHEBI:29985"/>
    </ligand>
</feature>
<dbReference type="Gene3D" id="1.10.246.130">
    <property type="match status" value="1"/>
</dbReference>
<dbReference type="InterPro" id="IPR043138">
    <property type="entry name" value="GGT_lsub"/>
</dbReference>
<evidence type="ECO:0000313" key="5">
    <source>
        <dbReference type="EMBL" id="GFQ00305.1"/>
    </source>
</evidence>
<protein>
    <recommendedName>
        <fullName evidence="3">Glutathione hydrolase</fullName>
        <ecNumber evidence="3">2.3.2.2</ecNumber>
        <ecNumber evidence="3">3.4.19.13</ecNumber>
    </recommendedName>
    <alternativeName>
        <fullName evidence="3">Gamma-glutamyltransferase</fullName>
    </alternativeName>
    <alternativeName>
        <fullName evidence="3">Gamma-glutamyltranspeptidase</fullName>
    </alternativeName>
</protein>
<evidence type="ECO:0000256" key="2">
    <source>
        <dbReference type="PIRSR" id="PIRSR600101-2"/>
    </source>
</evidence>
<keyword evidence="3" id="KW-0808">Transferase</keyword>
<dbReference type="EMBL" id="BMAC01000621">
    <property type="protein sequence ID" value="GFQ00305.1"/>
    <property type="molecule type" value="Genomic_DNA"/>
</dbReference>
<keyword evidence="3" id="KW-0012">Acyltransferase</keyword>
<dbReference type="GO" id="GO:0103068">
    <property type="term" value="F:leukotriene C4 gamma-glutamyl transferase activity"/>
    <property type="evidence" value="ECO:0007669"/>
    <property type="project" value="UniProtKB-EC"/>
</dbReference>
<comment type="catalytic activity">
    <reaction evidence="3">
        <text>glutathione + H2O = L-cysteinylglycine + L-glutamate</text>
        <dbReference type="Rhea" id="RHEA:28807"/>
        <dbReference type="ChEBI" id="CHEBI:15377"/>
        <dbReference type="ChEBI" id="CHEBI:29985"/>
        <dbReference type="ChEBI" id="CHEBI:57925"/>
        <dbReference type="ChEBI" id="CHEBI:61694"/>
        <dbReference type="EC" id="3.4.19.13"/>
    </reaction>
</comment>
<dbReference type="InterPro" id="IPR043137">
    <property type="entry name" value="GGT_ssub_C"/>
</dbReference>
<dbReference type="PANTHER" id="PTHR11686:SF34">
    <property type="entry name" value="GLUTATHIONE HYDROLASE 1-RELATED"/>
    <property type="match status" value="1"/>
</dbReference>
<dbReference type="GO" id="GO:0005886">
    <property type="term" value="C:plasma membrane"/>
    <property type="evidence" value="ECO:0007669"/>
    <property type="project" value="TreeGrafter"/>
</dbReference>
<dbReference type="UniPathway" id="UPA00204"/>
<feature type="active site" description="Nucleophile" evidence="1">
    <location>
        <position position="367"/>
    </location>
</feature>
<keyword evidence="4" id="KW-0732">Signal</keyword>
<dbReference type="EC" id="3.4.19.13" evidence="3"/>
<keyword evidence="3" id="KW-0378">Hydrolase</keyword>
<dbReference type="EC" id="2.3.2.2" evidence="3"/>
<comment type="caution">
    <text evidence="5">The sequence shown here is derived from an EMBL/GenBank/DDBJ whole genome shotgun (WGS) entry which is preliminary data.</text>
</comment>
<dbReference type="PANTHER" id="PTHR11686">
    <property type="entry name" value="GAMMA GLUTAMYL TRANSPEPTIDASE"/>
    <property type="match status" value="1"/>
</dbReference>
<dbReference type="Pfam" id="PF01019">
    <property type="entry name" value="G_glu_transpept"/>
    <property type="match status" value="1"/>
</dbReference>